<dbReference type="PATRIC" id="fig|187330.3.peg.4003"/>
<proteinExistence type="inferred from homology"/>
<dbReference type="InterPro" id="IPR003423">
    <property type="entry name" value="OMP_efflux"/>
</dbReference>
<comment type="caution">
    <text evidence="3">The sequence shown here is derived from an EMBL/GenBank/DDBJ whole genome shotgun (WGS) entry which is preliminary data.</text>
</comment>
<feature type="signal peptide" evidence="2">
    <location>
        <begin position="1"/>
        <end position="24"/>
    </location>
</feature>
<keyword evidence="4" id="KW-1185">Reference proteome</keyword>
<accession>A0A0N1MVJ4</accession>
<dbReference type="SUPFAM" id="SSF56954">
    <property type="entry name" value="Outer membrane efflux proteins (OEP)"/>
    <property type="match status" value="1"/>
</dbReference>
<reference evidence="3 4" key="1">
    <citation type="submission" date="2015-08" db="EMBL/GenBank/DDBJ databases">
        <title>Draft Genome Sequence of Pseudoalteromonas porphyrae UCD-SED14.</title>
        <authorList>
            <person name="Coil D.A."/>
            <person name="Jospin G."/>
            <person name="Lee R.D."/>
            <person name="Eisen J.A."/>
        </authorList>
    </citation>
    <scope>NUCLEOTIDE SEQUENCE [LARGE SCALE GENOMIC DNA]</scope>
    <source>
        <strain evidence="3 4">UCD-SED14</strain>
    </source>
</reference>
<dbReference type="Gene3D" id="1.20.1600.10">
    <property type="entry name" value="Outer membrane efflux proteins (OEP)"/>
    <property type="match status" value="1"/>
</dbReference>
<dbReference type="STRING" id="187330.AMS58_04665"/>
<evidence type="ECO:0000256" key="1">
    <source>
        <dbReference type="ARBA" id="ARBA00007613"/>
    </source>
</evidence>
<dbReference type="GO" id="GO:0015562">
    <property type="term" value="F:efflux transmembrane transporter activity"/>
    <property type="evidence" value="ECO:0007669"/>
    <property type="project" value="InterPro"/>
</dbReference>
<evidence type="ECO:0008006" key="5">
    <source>
        <dbReference type="Google" id="ProtNLM"/>
    </source>
</evidence>
<dbReference type="Pfam" id="PF02321">
    <property type="entry name" value="OEP"/>
    <property type="match status" value="1"/>
</dbReference>
<dbReference type="RefSeq" id="WP_054454098.1">
    <property type="nucleotide sequence ID" value="NZ_LHPH01000008.1"/>
</dbReference>
<name>A0A0N1MVJ4_9GAMM</name>
<evidence type="ECO:0000313" key="4">
    <source>
        <dbReference type="Proteomes" id="UP000037848"/>
    </source>
</evidence>
<gene>
    <name evidence="3" type="ORF">ADS77_09590</name>
</gene>
<dbReference type="AlphaFoldDB" id="A0A0N1MVJ4"/>
<evidence type="ECO:0000256" key="2">
    <source>
        <dbReference type="SAM" id="SignalP"/>
    </source>
</evidence>
<organism evidence="3 4">
    <name type="scientific">Pseudoalteromonas porphyrae</name>
    <dbReference type="NCBI Taxonomy" id="187330"/>
    <lineage>
        <taxon>Bacteria</taxon>
        <taxon>Pseudomonadati</taxon>
        <taxon>Pseudomonadota</taxon>
        <taxon>Gammaproteobacteria</taxon>
        <taxon>Alteromonadales</taxon>
        <taxon>Pseudoalteromonadaceae</taxon>
        <taxon>Pseudoalteromonas</taxon>
    </lineage>
</organism>
<sequence>MNLKKPLGFACVCVAIFVAPVVLASPTQKSNDLNWLLNHLNQHPKIQAAYQQLHSGEAAVRAAQYGIYNPSFDSSIEKEGDDNNFSIGFSQTFDINDQQEAQVAAAEISLLAEQQSMQLVYLTLVEQALTALINWRSSKAAFELAQEQELQLERLVAIIKQRRESGEVGQLDEQLALYSWSEILNKTAQQASAYADAKLAVKAILPNWKEGNSLSPERLLAGFKLNIESDSVNLHPQFMLAKLQWQLQRQQVQVLKAERAVKPTVGISAGKNGDDSIVSLNFSMPLNIVNDFSDEYQSVESLALSKEAEYRAVQRAMTFQAQASKEVMQAYSQRVKRWQAINQNNADSSLVLIEQQWRSGDISTAQYLTMRQQRSSGLLSGIEIVQQSQLASVNWLTQSGQLSQFITTFSRTLTNGTAL</sequence>
<dbReference type="EMBL" id="LHPH01000008">
    <property type="protein sequence ID" value="KPH63514.1"/>
    <property type="molecule type" value="Genomic_DNA"/>
</dbReference>
<feature type="chain" id="PRO_5005878287" description="TolC family protein" evidence="2">
    <location>
        <begin position="25"/>
        <end position="419"/>
    </location>
</feature>
<dbReference type="OrthoDB" id="5801460at2"/>
<keyword evidence="2" id="KW-0732">Signal</keyword>
<protein>
    <recommendedName>
        <fullName evidence="5">TolC family protein</fullName>
    </recommendedName>
</protein>
<dbReference type="Proteomes" id="UP000037848">
    <property type="component" value="Unassembled WGS sequence"/>
</dbReference>
<comment type="similarity">
    <text evidence="1">Belongs to the outer membrane factor (OMF) (TC 1.B.17) family.</text>
</comment>
<evidence type="ECO:0000313" key="3">
    <source>
        <dbReference type="EMBL" id="KPH63514.1"/>
    </source>
</evidence>